<keyword evidence="1" id="KW-0812">Transmembrane</keyword>
<protein>
    <submittedName>
        <fullName evidence="2">Uncharacterized protein</fullName>
    </submittedName>
</protein>
<reference evidence="2" key="1">
    <citation type="submission" date="2020-03" db="EMBL/GenBank/DDBJ databases">
        <title>The deep terrestrial virosphere.</title>
        <authorList>
            <person name="Holmfeldt K."/>
            <person name="Nilsson E."/>
            <person name="Simone D."/>
            <person name="Lopez-Fernandez M."/>
            <person name="Wu X."/>
            <person name="de Brujin I."/>
            <person name="Lundin D."/>
            <person name="Andersson A."/>
            <person name="Bertilsson S."/>
            <person name="Dopson M."/>
        </authorList>
    </citation>
    <scope>NUCLEOTIDE SEQUENCE</scope>
    <source>
        <strain evidence="4">MM415A01589</strain>
        <strain evidence="3">MM415B00998</strain>
        <strain evidence="2">TM448A05997</strain>
        <strain evidence="5">TM448B03632</strain>
    </source>
</reference>
<feature type="transmembrane region" description="Helical" evidence="1">
    <location>
        <begin position="14"/>
        <end position="31"/>
    </location>
</feature>
<dbReference type="EMBL" id="MT141431">
    <property type="protein sequence ID" value="QJA61126.1"/>
    <property type="molecule type" value="Genomic_DNA"/>
</dbReference>
<gene>
    <name evidence="4" type="ORF">MM415A01589_0002</name>
    <name evidence="3" type="ORF">MM415B00998_0012</name>
    <name evidence="2" type="ORF">TM448A05997_0009</name>
    <name evidence="5" type="ORF">TM448B03632_0003</name>
</gene>
<evidence type="ECO:0000256" key="1">
    <source>
        <dbReference type="SAM" id="Phobius"/>
    </source>
</evidence>
<accession>A0A6H2A501</accession>
<feature type="transmembrane region" description="Helical" evidence="1">
    <location>
        <begin position="68"/>
        <end position="85"/>
    </location>
</feature>
<name>A0A6H2A501_9ZZZZ</name>
<dbReference type="EMBL" id="MT145029">
    <property type="protein sequence ID" value="QJI02768.1"/>
    <property type="molecule type" value="Genomic_DNA"/>
</dbReference>
<dbReference type="AlphaFoldDB" id="A0A6H2A501"/>
<feature type="transmembrane region" description="Helical" evidence="1">
    <location>
        <begin position="115"/>
        <end position="132"/>
    </location>
</feature>
<dbReference type="EMBL" id="MT142202">
    <property type="protein sequence ID" value="QJA76050.1"/>
    <property type="molecule type" value="Genomic_DNA"/>
</dbReference>
<feature type="transmembrane region" description="Helical" evidence="1">
    <location>
        <begin position="38"/>
        <end position="56"/>
    </location>
</feature>
<feature type="transmembrane region" description="Helical" evidence="1">
    <location>
        <begin position="92"/>
        <end position="109"/>
    </location>
</feature>
<keyword evidence="1" id="KW-0472">Membrane</keyword>
<evidence type="ECO:0000313" key="3">
    <source>
        <dbReference type="EMBL" id="QJA61126.1"/>
    </source>
</evidence>
<dbReference type="EMBL" id="MT144543">
    <property type="protein sequence ID" value="QJA54848.1"/>
    <property type="molecule type" value="Genomic_DNA"/>
</dbReference>
<proteinExistence type="predicted"/>
<organism evidence="2">
    <name type="scientific">viral metagenome</name>
    <dbReference type="NCBI Taxonomy" id="1070528"/>
    <lineage>
        <taxon>unclassified sequences</taxon>
        <taxon>metagenomes</taxon>
        <taxon>organismal metagenomes</taxon>
    </lineage>
</organism>
<evidence type="ECO:0000313" key="5">
    <source>
        <dbReference type="EMBL" id="QJI02768.1"/>
    </source>
</evidence>
<keyword evidence="1" id="KW-1133">Transmembrane helix</keyword>
<evidence type="ECO:0000313" key="4">
    <source>
        <dbReference type="EMBL" id="QJA76050.1"/>
    </source>
</evidence>
<evidence type="ECO:0000313" key="2">
    <source>
        <dbReference type="EMBL" id="QJA54848.1"/>
    </source>
</evidence>
<sequence length="142" mass="15846">MGGASGYNTKFRDFGIPTVGIIVLLAIGNYTHSSGWNIASYIITFGLMFASQTTYFKKKGAEGKWWNWFLVGLANGVALIPYGIIHGQVWEAIIRTLILAIGITIWSEINDDVVWEEMGRGILIILTLGLFFRRKNGEKTDK</sequence>